<dbReference type="EMBL" id="KI914100">
    <property type="protein sequence ID" value="ETV90115.1"/>
    <property type="molecule type" value="Genomic_DNA"/>
</dbReference>
<evidence type="ECO:0000313" key="1">
    <source>
        <dbReference type="EMBL" id="ETV90115.1"/>
    </source>
</evidence>
<gene>
    <name evidence="1" type="ORF">H310_15054</name>
</gene>
<dbReference type="AlphaFoldDB" id="A0A024T7V8"/>
<dbReference type="GeneID" id="20092104"/>
<proteinExistence type="predicted"/>
<accession>A0A024T7V8</accession>
<name>A0A024T7V8_9STRA</name>
<reference evidence="1" key="1">
    <citation type="submission" date="2013-12" db="EMBL/GenBank/DDBJ databases">
        <title>The Genome Sequence of Aphanomyces invadans NJM9701.</title>
        <authorList>
            <consortium name="The Broad Institute Genomics Platform"/>
            <person name="Russ C."/>
            <person name="Tyler B."/>
            <person name="van West P."/>
            <person name="Dieguez-Uribeondo J."/>
            <person name="Young S.K."/>
            <person name="Zeng Q."/>
            <person name="Gargeya S."/>
            <person name="Fitzgerald M."/>
            <person name="Abouelleil A."/>
            <person name="Alvarado L."/>
            <person name="Chapman S.B."/>
            <person name="Gainer-Dewar J."/>
            <person name="Goldberg J."/>
            <person name="Griggs A."/>
            <person name="Gujja S."/>
            <person name="Hansen M."/>
            <person name="Howarth C."/>
            <person name="Imamovic A."/>
            <person name="Ireland A."/>
            <person name="Larimer J."/>
            <person name="McCowan C."/>
            <person name="Murphy C."/>
            <person name="Pearson M."/>
            <person name="Poon T.W."/>
            <person name="Priest M."/>
            <person name="Roberts A."/>
            <person name="Saif S."/>
            <person name="Shea T."/>
            <person name="Sykes S."/>
            <person name="Wortman J."/>
            <person name="Nusbaum C."/>
            <person name="Birren B."/>
        </authorList>
    </citation>
    <scope>NUCLEOTIDE SEQUENCE [LARGE SCALE GENOMIC DNA]</scope>
    <source>
        <strain evidence="1">NJM9701</strain>
    </source>
</reference>
<protein>
    <submittedName>
        <fullName evidence="1">Uncharacterized protein</fullName>
    </submittedName>
</protein>
<dbReference type="RefSeq" id="XP_008881254.1">
    <property type="nucleotide sequence ID" value="XM_008883032.1"/>
</dbReference>
<dbReference type="VEuPathDB" id="FungiDB:H310_15054"/>
<sequence>MAAALQDVVSVVVEGGASMTPMQVFGCRPVAERDLIWTERSDLWLSSTRTFAGVTRNDAARVTERMARLREMSDYVLLDAISVGTYLKMLRSGGHEDLERHILWIVCAFEQLWVAVAQPLVFTAFKGRMKAQCPGWVVDMGLIARRGDETMLEYISIFVFSLVGRGRGGRNGKWPTTTTELANALTNVAMNRHGKYHRLQGAVVARIATRVAWRRDHELRQIDDLIASTERRRVGWAPARRLEDREREDSRSTAWAAAPASRKAARYFEVQGDPYAGYYPAPAPLPNFVGQEEDGEEEEPRDASECFHRCIVVGRRSVR</sequence>
<organism evidence="1">
    <name type="scientific">Aphanomyces invadans</name>
    <dbReference type="NCBI Taxonomy" id="157072"/>
    <lineage>
        <taxon>Eukaryota</taxon>
        <taxon>Sar</taxon>
        <taxon>Stramenopiles</taxon>
        <taxon>Oomycota</taxon>
        <taxon>Saprolegniomycetes</taxon>
        <taxon>Saprolegniales</taxon>
        <taxon>Verrucalvaceae</taxon>
        <taxon>Aphanomyces</taxon>
    </lineage>
</organism>